<keyword evidence="1" id="KW-0472">Membrane</keyword>
<feature type="chain" id="PRO_5007864788" evidence="2">
    <location>
        <begin position="22"/>
        <end position="244"/>
    </location>
</feature>
<feature type="non-terminal residue" evidence="3">
    <location>
        <position position="244"/>
    </location>
</feature>
<protein>
    <submittedName>
        <fullName evidence="3">Uncharacterized protein</fullName>
    </submittedName>
</protein>
<feature type="transmembrane region" description="Helical" evidence="1">
    <location>
        <begin position="72"/>
        <end position="90"/>
    </location>
</feature>
<accession>A0A165QCF0</accession>
<evidence type="ECO:0000256" key="2">
    <source>
        <dbReference type="SAM" id="SignalP"/>
    </source>
</evidence>
<name>A0A165QCF0_EXIGL</name>
<dbReference type="AlphaFoldDB" id="A0A165QCF0"/>
<feature type="transmembrane region" description="Helical" evidence="1">
    <location>
        <begin position="207"/>
        <end position="233"/>
    </location>
</feature>
<keyword evidence="4" id="KW-1185">Reference proteome</keyword>
<feature type="signal peptide" evidence="2">
    <location>
        <begin position="1"/>
        <end position="21"/>
    </location>
</feature>
<evidence type="ECO:0000313" key="3">
    <source>
        <dbReference type="EMBL" id="KZW03403.1"/>
    </source>
</evidence>
<reference evidence="3 4" key="1">
    <citation type="journal article" date="2016" name="Mol. Biol. Evol.">
        <title>Comparative Genomics of Early-Diverging Mushroom-Forming Fungi Provides Insights into the Origins of Lignocellulose Decay Capabilities.</title>
        <authorList>
            <person name="Nagy L.G."/>
            <person name="Riley R."/>
            <person name="Tritt A."/>
            <person name="Adam C."/>
            <person name="Daum C."/>
            <person name="Floudas D."/>
            <person name="Sun H."/>
            <person name="Yadav J.S."/>
            <person name="Pangilinan J."/>
            <person name="Larsson K.H."/>
            <person name="Matsuura K."/>
            <person name="Barry K."/>
            <person name="Labutti K."/>
            <person name="Kuo R."/>
            <person name="Ohm R.A."/>
            <person name="Bhattacharya S.S."/>
            <person name="Shirouzu T."/>
            <person name="Yoshinaga Y."/>
            <person name="Martin F.M."/>
            <person name="Grigoriev I.V."/>
            <person name="Hibbett D.S."/>
        </authorList>
    </citation>
    <scope>NUCLEOTIDE SEQUENCE [LARGE SCALE GENOMIC DNA]</scope>
    <source>
        <strain evidence="3 4">HHB12029</strain>
    </source>
</reference>
<keyword evidence="1" id="KW-0812">Transmembrane</keyword>
<evidence type="ECO:0000256" key="1">
    <source>
        <dbReference type="SAM" id="Phobius"/>
    </source>
</evidence>
<evidence type="ECO:0000313" key="4">
    <source>
        <dbReference type="Proteomes" id="UP000077266"/>
    </source>
</evidence>
<sequence length="244" mass="26396">MSMLLEICFVVLYLSVSTACASTYRRAKSAGHPAPNAAEFLAYIALLTVSTTLVLWARTWEPDAFGSVSKRTFADTVLMLNTFLADGLLLYRSSIISPGCLAIGGSLYAGNIVCAFIMLHQVTRVSGSDYTTAWLALIFASNVLYASATSPSLGYAFSRLRSPYPNTIRARATSLMLWDSTTVCYLTSFISKAAFATRIRAGNDNDLVWLLFGGIAGYALTMISLRVAIGWAYDRGSMSGDGYI</sequence>
<keyword evidence="2" id="KW-0732">Signal</keyword>
<keyword evidence="1" id="KW-1133">Transmembrane helix</keyword>
<dbReference type="InParanoid" id="A0A165QCF0"/>
<feature type="transmembrane region" description="Helical" evidence="1">
    <location>
        <begin position="131"/>
        <end position="155"/>
    </location>
</feature>
<feature type="transmembrane region" description="Helical" evidence="1">
    <location>
        <begin position="40"/>
        <end position="60"/>
    </location>
</feature>
<dbReference type="Proteomes" id="UP000077266">
    <property type="component" value="Unassembled WGS sequence"/>
</dbReference>
<gene>
    <name evidence="3" type="ORF">EXIGLDRAFT_721663</name>
</gene>
<feature type="transmembrane region" description="Helical" evidence="1">
    <location>
        <begin position="96"/>
        <end position="119"/>
    </location>
</feature>
<organism evidence="3 4">
    <name type="scientific">Exidia glandulosa HHB12029</name>
    <dbReference type="NCBI Taxonomy" id="1314781"/>
    <lineage>
        <taxon>Eukaryota</taxon>
        <taxon>Fungi</taxon>
        <taxon>Dikarya</taxon>
        <taxon>Basidiomycota</taxon>
        <taxon>Agaricomycotina</taxon>
        <taxon>Agaricomycetes</taxon>
        <taxon>Auriculariales</taxon>
        <taxon>Exidiaceae</taxon>
        <taxon>Exidia</taxon>
    </lineage>
</organism>
<dbReference type="EMBL" id="KV425883">
    <property type="protein sequence ID" value="KZW03403.1"/>
    <property type="molecule type" value="Genomic_DNA"/>
</dbReference>
<proteinExistence type="predicted"/>